<feature type="region of interest" description="Disordered" evidence="1">
    <location>
        <begin position="30"/>
        <end position="58"/>
    </location>
</feature>
<dbReference type="Pfam" id="PF18952">
    <property type="entry name" value="DUF5696"/>
    <property type="match status" value="1"/>
</dbReference>
<reference evidence="3" key="1">
    <citation type="journal article" date="2019" name="Int. J. Syst. Evol. Microbiol.">
        <title>The Global Catalogue of Microorganisms (GCM) 10K type strain sequencing project: providing services to taxonomists for standard genome sequencing and annotation.</title>
        <authorList>
            <consortium name="The Broad Institute Genomics Platform"/>
            <consortium name="The Broad Institute Genome Sequencing Center for Infectious Disease"/>
            <person name="Wu L."/>
            <person name="Ma J."/>
        </authorList>
    </citation>
    <scope>NUCLEOTIDE SEQUENCE [LARGE SCALE GENOMIC DNA]</scope>
    <source>
        <strain evidence="3">CGMCC 1.3240</strain>
    </source>
</reference>
<organism evidence="2 3">
    <name type="scientific">Paenibacillus solisilvae</name>
    <dbReference type="NCBI Taxonomy" id="2486751"/>
    <lineage>
        <taxon>Bacteria</taxon>
        <taxon>Bacillati</taxon>
        <taxon>Bacillota</taxon>
        <taxon>Bacilli</taxon>
        <taxon>Bacillales</taxon>
        <taxon>Paenibacillaceae</taxon>
        <taxon>Paenibacillus</taxon>
    </lineage>
</organism>
<gene>
    <name evidence="2" type="ORF">ACFPYJ_12385</name>
</gene>
<comment type="caution">
    <text evidence="2">The sequence shown here is derived from an EMBL/GenBank/DDBJ whole genome shotgun (WGS) entry which is preliminary data.</text>
</comment>
<evidence type="ECO:0000313" key="3">
    <source>
        <dbReference type="Proteomes" id="UP001596047"/>
    </source>
</evidence>
<accession>A0ABW0VYI7</accession>
<proteinExistence type="predicted"/>
<protein>
    <submittedName>
        <fullName evidence="2">DUF5696 domain-containing protein</fullName>
    </submittedName>
</protein>
<dbReference type="RefSeq" id="WP_379188454.1">
    <property type="nucleotide sequence ID" value="NZ_JBHSOW010000043.1"/>
</dbReference>
<name>A0ABW0VYI7_9BACL</name>
<evidence type="ECO:0000256" key="1">
    <source>
        <dbReference type="SAM" id="MobiDB-lite"/>
    </source>
</evidence>
<evidence type="ECO:0000313" key="2">
    <source>
        <dbReference type="EMBL" id="MFC5649904.1"/>
    </source>
</evidence>
<dbReference type="Proteomes" id="UP001596047">
    <property type="component" value="Unassembled WGS sequence"/>
</dbReference>
<dbReference type="EMBL" id="JBHSOW010000043">
    <property type="protein sequence ID" value="MFC5649904.1"/>
    <property type="molecule type" value="Genomic_DNA"/>
</dbReference>
<keyword evidence="3" id="KW-1185">Reference proteome</keyword>
<dbReference type="InterPro" id="IPR043751">
    <property type="entry name" value="DUF5696"/>
</dbReference>
<dbReference type="Gene3D" id="3.20.20.80">
    <property type="entry name" value="Glycosidases"/>
    <property type="match status" value="1"/>
</dbReference>
<sequence length="759" mass="85030">MRNINRIKVIGILSVLLAVSILAISVWSGRGNDSTPNSPEAAVDHADTKQENAAQDTAASVQAGPLSEEYVKVAENDRLILYLKEANLAIRLIEKQSGYVWNSVIEDKDSQDNEAWKNFMASGLSIDYFKKDIPEPSQTDLLSETNKTIAVTKTKDGFSAKIDFNDLKIGLELDVKLGDGELLVNIPNKSIRETPDFELASVYAYPFLGATKRGEIPGYMFVPDGSGALINLNDNKGKFKLPFEAEIYGANDGIDAVHRDLLRNQPYSVQFPVFGIVHGVREHGMFGVVENGQFNAKIVAYPNGVNTQYNWVTAQYSARESYLQPTSRAMGGIIVHEKDRNPEDIQTRYFFLNGKEADYIGMAKTYQNYLQKRGDLVRQTGLNSRIPIQLDILGAESKNGLFFKQMVEMTTVEQLKAIVADMKSNGIGNPTIVYKGWNKGGLSGTSPSDVKIEKKLGSAAAFKQLIAEFKQQGTPLYFYDDFTTAYGDASRFSARTEAAKKVDKTVLEIPTFKDVYESYYYMSADKSASIVDQNISKYAKQGIGNLAVGNTGSILFSEWDDSRIKFRVNTANSYMDMMRRLSEQTDSVVLYSPNDYMLKYADKVLDVPMHSSQYIYTSETVPFVQMLLKGYKDYFAPYTNFLANSKDELLRMIEYGAYPSYYLTYESSYKLKFTNSDDVYTSAYQDWKEEMAASYQTLDEVLSSVRNATIEDRIVPAKGIVKIMYSNGKEIIVNYTGSDYSDDEGSVPAKGFKVIEVKR</sequence>